<evidence type="ECO:0000259" key="2">
    <source>
        <dbReference type="Pfam" id="PF00169"/>
    </source>
</evidence>
<dbReference type="OrthoDB" id="1854502at2759"/>
<dbReference type="EMBL" id="JAFBMS010000051">
    <property type="protein sequence ID" value="KAG9339693.1"/>
    <property type="molecule type" value="Genomic_DNA"/>
</dbReference>
<dbReference type="InterPro" id="IPR001849">
    <property type="entry name" value="PH_domain"/>
</dbReference>
<dbReference type="Pfam" id="PF00169">
    <property type="entry name" value="PH"/>
    <property type="match status" value="1"/>
</dbReference>
<name>A0A8T2NGH0_9TELE</name>
<dbReference type="Gene3D" id="2.30.29.30">
    <property type="entry name" value="Pleckstrin-homology domain (PH domain)/Phosphotyrosine-binding domain (PTB)"/>
    <property type="match status" value="1"/>
</dbReference>
<organism evidence="3 4">
    <name type="scientific">Albula glossodonta</name>
    <name type="common">roundjaw bonefish</name>
    <dbReference type="NCBI Taxonomy" id="121402"/>
    <lineage>
        <taxon>Eukaryota</taxon>
        <taxon>Metazoa</taxon>
        <taxon>Chordata</taxon>
        <taxon>Craniata</taxon>
        <taxon>Vertebrata</taxon>
        <taxon>Euteleostomi</taxon>
        <taxon>Actinopterygii</taxon>
        <taxon>Neopterygii</taxon>
        <taxon>Teleostei</taxon>
        <taxon>Albuliformes</taxon>
        <taxon>Albulidae</taxon>
        <taxon>Albula</taxon>
    </lineage>
</organism>
<feature type="region of interest" description="Disordered" evidence="1">
    <location>
        <begin position="142"/>
        <end position="170"/>
    </location>
</feature>
<sequence length="181" mass="20134">MEGMLFKWTSYLSGWQPRYFVLDGPFLSYYISHEDVGKTTEGSITMSMCEINERSKGDHALRAKMSEMQLYCHLLVEQMQMLQGCAGLPECQAQSLVEASSFLRQTCCQFLMSLEDCMAMCTCRAGTQQCRLLSPVSPSAVDCPNPHHKPPGTGGSVWADSEEESGGDECFTCPETQHGLY</sequence>
<dbReference type="Proteomes" id="UP000824540">
    <property type="component" value="Unassembled WGS sequence"/>
</dbReference>
<proteinExistence type="predicted"/>
<dbReference type="AlphaFoldDB" id="A0A8T2NGH0"/>
<dbReference type="InterPro" id="IPR011993">
    <property type="entry name" value="PH-like_dom_sf"/>
</dbReference>
<comment type="caution">
    <text evidence="3">The sequence shown here is derived from an EMBL/GenBank/DDBJ whole genome shotgun (WGS) entry which is preliminary data.</text>
</comment>
<protein>
    <recommendedName>
        <fullName evidence="2">PH domain-containing protein</fullName>
    </recommendedName>
</protein>
<gene>
    <name evidence="3" type="ORF">JZ751_023339</name>
</gene>
<evidence type="ECO:0000313" key="4">
    <source>
        <dbReference type="Proteomes" id="UP000824540"/>
    </source>
</evidence>
<evidence type="ECO:0000256" key="1">
    <source>
        <dbReference type="SAM" id="MobiDB-lite"/>
    </source>
</evidence>
<keyword evidence="4" id="KW-1185">Reference proteome</keyword>
<evidence type="ECO:0000313" key="3">
    <source>
        <dbReference type="EMBL" id="KAG9339693.1"/>
    </source>
</evidence>
<accession>A0A8T2NGH0</accession>
<feature type="domain" description="PH" evidence="2">
    <location>
        <begin position="1"/>
        <end position="61"/>
    </location>
</feature>
<reference evidence="3" key="1">
    <citation type="thesis" date="2021" institute="BYU ScholarsArchive" country="Provo, UT, USA">
        <title>Applications of and Algorithms for Genome Assembly and Genomic Analyses with an Emphasis on Marine Teleosts.</title>
        <authorList>
            <person name="Pickett B.D."/>
        </authorList>
    </citation>
    <scope>NUCLEOTIDE SEQUENCE</scope>
    <source>
        <strain evidence="3">HI-2016</strain>
    </source>
</reference>
<dbReference type="SUPFAM" id="SSF50729">
    <property type="entry name" value="PH domain-like"/>
    <property type="match status" value="1"/>
</dbReference>